<feature type="compositionally biased region" description="Acidic residues" evidence="1">
    <location>
        <begin position="36"/>
        <end position="51"/>
    </location>
</feature>
<reference evidence="2" key="1">
    <citation type="submission" date="2021-01" db="EMBL/GenBank/DDBJ databases">
        <authorList>
            <person name="Corre E."/>
            <person name="Pelletier E."/>
            <person name="Niang G."/>
            <person name="Scheremetjew M."/>
            <person name="Finn R."/>
            <person name="Kale V."/>
            <person name="Holt S."/>
            <person name="Cochrane G."/>
            <person name="Meng A."/>
            <person name="Brown T."/>
            <person name="Cohen L."/>
        </authorList>
    </citation>
    <scope>NUCLEOTIDE SEQUENCE</scope>
    <source>
        <strain evidence="2">Isolate 1302-5</strain>
    </source>
</reference>
<dbReference type="EMBL" id="HBKQ01037775">
    <property type="protein sequence ID" value="CAE2259694.1"/>
    <property type="molecule type" value="Transcribed_RNA"/>
</dbReference>
<protein>
    <submittedName>
        <fullName evidence="2">Uncharacterized protein</fullName>
    </submittedName>
</protein>
<feature type="compositionally biased region" description="Basic and acidic residues" evidence="1">
    <location>
        <begin position="52"/>
        <end position="65"/>
    </location>
</feature>
<sequence>MVDVSSLRPPLRSCSVCRMGGAGIDGSRSASRQMCDDDDDDDDDDDHDDDADSRTAAESSRRDPLHLIVGPRRRDASPYGLGVVATHICRSAHAMATRTHVARPAVRVGWKSAKRPNNSIV</sequence>
<organism evidence="2">
    <name type="scientific">Odontella aurita</name>
    <dbReference type="NCBI Taxonomy" id="265563"/>
    <lineage>
        <taxon>Eukaryota</taxon>
        <taxon>Sar</taxon>
        <taxon>Stramenopiles</taxon>
        <taxon>Ochrophyta</taxon>
        <taxon>Bacillariophyta</taxon>
        <taxon>Mediophyceae</taxon>
        <taxon>Biddulphiophycidae</taxon>
        <taxon>Eupodiscales</taxon>
        <taxon>Odontellaceae</taxon>
        <taxon>Odontella</taxon>
    </lineage>
</organism>
<feature type="region of interest" description="Disordered" evidence="1">
    <location>
        <begin position="18"/>
        <end position="72"/>
    </location>
</feature>
<name>A0A7S4JCW5_9STRA</name>
<proteinExistence type="predicted"/>
<evidence type="ECO:0000313" key="2">
    <source>
        <dbReference type="EMBL" id="CAE2259694.1"/>
    </source>
</evidence>
<gene>
    <name evidence="2" type="ORF">OAUR00152_LOCUS26097</name>
</gene>
<accession>A0A7S4JCW5</accession>
<evidence type="ECO:0000256" key="1">
    <source>
        <dbReference type="SAM" id="MobiDB-lite"/>
    </source>
</evidence>
<dbReference type="AlphaFoldDB" id="A0A7S4JCW5"/>